<proteinExistence type="predicted"/>
<dbReference type="RefSeq" id="XP_009055914.1">
    <property type="nucleotide sequence ID" value="XM_009057666.1"/>
</dbReference>
<feature type="compositionally biased region" description="Low complexity" evidence="2">
    <location>
        <begin position="151"/>
        <end position="163"/>
    </location>
</feature>
<feature type="compositionally biased region" description="Polar residues" evidence="2">
    <location>
        <begin position="164"/>
        <end position="210"/>
    </location>
</feature>
<sequence length="222" mass="24384">MSHVNYIVLLLVMIVHVNCQILPSNIGTIKADLEKGGRAVCKYCYGCMFTGLCGASCSGNTMCELCSFKTHCDTTCVGLCQQPDPCATSPCPDNKICQELTNGGRAYRCVCQEGKVCEKTTNSWETQSIFAKWNPTKRVTQEITNRPTTEKIITTPSPTTSRTQEYPTRQPSDKNLLTSRNPFLAGTLTSPSLTSPVDNSQHNHGTAKPSYSTTGLPGYWFY</sequence>
<reference evidence="5 6" key="1">
    <citation type="journal article" date="2013" name="Nature">
        <title>Insights into bilaterian evolution from three spiralian genomes.</title>
        <authorList>
            <person name="Simakov O."/>
            <person name="Marletaz F."/>
            <person name="Cho S.J."/>
            <person name="Edsinger-Gonzales E."/>
            <person name="Havlak P."/>
            <person name="Hellsten U."/>
            <person name="Kuo D.H."/>
            <person name="Larsson T."/>
            <person name="Lv J."/>
            <person name="Arendt D."/>
            <person name="Savage R."/>
            <person name="Osoegawa K."/>
            <person name="de Jong P."/>
            <person name="Grimwood J."/>
            <person name="Chapman J.A."/>
            <person name="Shapiro H."/>
            <person name="Aerts A."/>
            <person name="Otillar R.P."/>
            <person name="Terry A.Y."/>
            <person name="Boore J.L."/>
            <person name="Grigoriev I.V."/>
            <person name="Lindberg D.R."/>
            <person name="Seaver E.C."/>
            <person name="Weisblat D.A."/>
            <person name="Putnam N.H."/>
            <person name="Rokhsar D.S."/>
        </authorList>
    </citation>
    <scope>NUCLEOTIDE SEQUENCE [LARGE SCALE GENOMIC DNA]</scope>
</reference>
<dbReference type="OrthoDB" id="6133679at2759"/>
<dbReference type="CTD" id="20249003"/>
<keyword evidence="3" id="KW-0732">Signal</keyword>
<protein>
    <recommendedName>
        <fullName evidence="4">EGF-like domain-containing protein</fullName>
    </recommendedName>
</protein>
<evidence type="ECO:0000256" key="3">
    <source>
        <dbReference type="SAM" id="SignalP"/>
    </source>
</evidence>
<keyword evidence="1" id="KW-0245">EGF-like domain</keyword>
<evidence type="ECO:0000256" key="2">
    <source>
        <dbReference type="SAM" id="MobiDB-lite"/>
    </source>
</evidence>
<feature type="region of interest" description="Disordered" evidence="2">
    <location>
        <begin position="151"/>
        <end position="210"/>
    </location>
</feature>
<keyword evidence="6" id="KW-1185">Reference proteome</keyword>
<feature type="chain" id="PRO_5004716189" description="EGF-like domain-containing protein" evidence="3">
    <location>
        <begin position="20"/>
        <end position="222"/>
    </location>
</feature>
<evidence type="ECO:0000313" key="5">
    <source>
        <dbReference type="EMBL" id="ESO93208.1"/>
    </source>
</evidence>
<gene>
    <name evidence="5" type="ORF">LOTGIDRAFT_232671</name>
</gene>
<comment type="caution">
    <text evidence="1">Lacks conserved residue(s) required for the propagation of feature annotation.</text>
</comment>
<name>V3ZP81_LOTGI</name>
<dbReference type="Proteomes" id="UP000030746">
    <property type="component" value="Unassembled WGS sequence"/>
</dbReference>
<dbReference type="AlphaFoldDB" id="V3ZP81"/>
<dbReference type="PROSITE" id="PS50026">
    <property type="entry name" value="EGF_3"/>
    <property type="match status" value="1"/>
</dbReference>
<dbReference type="InterPro" id="IPR000742">
    <property type="entry name" value="EGF"/>
</dbReference>
<evidence type="ECO:0000259" key="4">
    <source>
        <dbReference type="PROSITE" id="PS50026"/>
    </source>
</evidence>
<organism evidence="5 6">
    <name type="scientific">Lottia gigantea</name>
    <name type="common">Giant owl limpet</name>
    <dbReference type="NCBI Taxonomy" id="225164"/>
    <lineage>
        <taxon>Eukaryota</taxon>
        <taxon>Metazoa</taxon>
        <taxon>Spiralia</taxon>
        <taxon>Lophotrochozoa</taxon>
        <taxon>Mollusca</taxon>
        <taxon>Gastropoda</taxon>
        <taxon>Patellogastropoda</taxon>
        <taxon>Lottioidea</taxon>
        <taxon>Lottiidae</taxon>
        <taxon>Lottia</taxon>
    </lineage>
</organism>
<dbReference type="GeneID" id="20249003"/>
<dbReference type="EMBL" id="KB201931">
    <property type="protein sequence ID" value="ESO93208.1"/>
    <property type="molecule type" value="Genomic_DNA"/>
</dbReference>
<dbReference type="KEGG" id="lgi:LOTGIDRAFT_232671"/>
<feature type="domain" description="EGF-like" evidence="4">
    <location>
        <begin position="82"/>
        <end position="118"/>
    </location>
</feature>
<evidence type="ECO:0000256" key="1">
    <source>
        <dbReference type="PROSITE-ProRule" id="PRU00076"/>
    </source>
</evidence>
<feature type="signal peptide" evidence="3">
    <location>
        <begin position="1"/>
        <end position="19"/>
    </location>
</feature>
<accession>V3ZP81</accession>
<dbReference type="HOGENOM" id="CLU_1246609_0_0_1"/>
<evidence type="ECO:0000313" key="6">
    <source>
        <dbReference type="Proteomes" id="UP000030746"/>
    </source>
</evidence>